<dbReference type="Proteomes" id="UP001451782">
    <property type="component" value="Chromosome"/>
</dbReference>
<feature type="region of interest" description="Disordered" evidence="1">
    <location>
        <begin position="323"/>
        <end position="348"/>
    </location>
</feature>
<keyword evidence="3" id="KW-1185">Reference proteome</keyword>
<accession>A0AAN0M4S8</accession>
<organism evidence="2 3">
    <name type="scientific">Yoonia algicola</name>
    <dbReference type="NCBI Taxonomy" id="3137368"/>
    <lineage>
        <taxon>Bacteria</taxon>
        <taxon>Pseudomonadati</taxon>
        <taxon>Pseudomonadota</taxon>
        <taxon>Alphaproteobacteria</taxon>
        <taxon>Rhodobacterales</taxon>
        <taxon>Paracoccaceae</taxon>
        <taxon>Yoonia</taxon>
    </lineage>
</organism>
<protein>
    <recommendedName>
        <fullName evidence="4">Glycosyl transferase family 2</fullName>
    </recommendedName>
</protein>
<dbReference type="SUPFAM" id="SSF53474">
    <property type="entry name" value="alpha/beta-Hydrolases"/>
    <property type="match status" value="2"/>
</dbReference>
<dbReference type="RefSeq" id="WP_342071036.1">
    <property type="nucleotide sequence ID" value="NZ_CP151762.1"/>
</dbReference>
<evidence type="ECO:0000313" key="2">
    <source>
        <dbReference type="EMBL" id="WZU64675.1"/>
    </source>
</evidence>
<gene>
    <name evidence="2" type="ORF">AABB28_05205</name>
</gene>
<proteinExistence type="predicted"/>
<evidence type="ECO:0008006" key="4">
    <source>
        <dbReference type="Google" id="ProtNLM"/>
    </source>
</evidence>
<name>A0AAN0M4S8_9RHOB</name>
<sequence>MTVGPGLMLSAFVLKPASSFVEWLAYHRAIGVTETVIFVDRRQAGNQPLLDALAAAGVIKIIPVAVDPDIKEEIHNSAIRAARIEDAETGGYGLYLAPDEYFCISDPAQTLPSLMQSSGADVLCAPVRIGGITPNRPHIPGGILQHSIPLVDAAQPSAMRSVTQLGLWSSRTPERPTGPVQGGKTVTWIDGNGAVLPAPQSLATGTMPEQTLGGAKASVLKIPAPSVETYLINQQALPAKQHPGVDIQIARLAALSATQGKRWTLDMRQDATAAQMAILMALPDVAAAQSALCAEETATRESLRENATDFQQVIAALNGEDVRPEPAVASQDDSIAEDDPRPAGGATLPPWFAEIHTSGENEGFYTRLKNHAVSFVQRDANRLVVTFDNLSSVNDLSAEREPWAYKFVRDNGFSHLSVMARRKDWFRDPQLITYLQGLSTDGFFAAFDKVILTGTSMGGFAALAFASLSPGATVISFNPQTTLEEALVPWEERFAMGRARDWSLPHSDCAFEIGDVGKAFVFYDPFFAPDRQHVERLESDRLILLKTWCSGHFSPVFLRRAGLLKPLMQHAFDDTLTPAVFYDMIRARRMLPWYRKALIANLQARGHDQLAARVTPAFRKLKRERAE</sequence>
<evidence type="ECO:0000256" key="1">
    <source>
        <dbReference type="SAM" id="MobiDB-lite"/>
    </source>
</evidence>
<dbReference type="InterPro" id="IPR029058">
    <property type="entry name" value="AB_hydrolase_fold"/>
</dbReference>
<dbReference type="AlphaFoldDB" id="A0AAN0M4S8"/>
<dbReference type="KEGG" id="yag:AABB28_05205"/>
<dbReference type="Gene3D" id="3.40.50.1820">
    <property type="entry name" value="alpha/beta hydrolase"/>
    <property type="match status" value="1"/>
</dbReference>
<dbReference type="EMBL" id="CP151762">
    <property type="protein sequence ID" value="WZU64675.1"/>
    <property type="molecule type" value="Genomic_DNA"/>
</dbReference>
<evidence type="ECO:0000313" key="3">
    <source>
        <dbReference type="Proteomes" id="UP001451782"/>
    </source>
</evidence>
<reference evidence="2 3" key="1">
    <citation type="submission" date="2024-04" db="EMBL/GenBank/DDBJ databases">
        <title>Phylogenomic analyses of a clade within the roseobacter group suggest taxonomic reassignments of species of the genera Aestuariivita, Citreicella, Loktanella, Nautella, Pelagibaca, Ruegeria, Thalassobius, Thiobacimonas and Tropicibacter, and the proposal o.</title>
        <authorList>
            <person name="Jeon C.O."/>
        </authorList>
    </citation>
    <scope>NUCLEOTIDE SEQUENCE [LARGE SCALE GENOMIC DNA]</scope>
    <source>
        <strain evidence="2 3">G8-12</strain>
    </source>
</reference>